<dbReference type="EMBL" id="SJPU01000002">
    <property type="protein sequence ID" value="TWU15184.1"/>
    <property type="molecule type" value="Genomic_DNA"/>
</dbReference>
<keyword evidence="2 5" id="KW-0812">Transmembrane</keyword>
<evidence type="ECO:0000259" key="6">
    <source>
        <dbReference type="Pfam" id="PF04932"/>
    </source>
</evidence>
<feature type="transmembrane region" description="Helical" evidence="5">
    <location>
        <begin position="69"/>
        <end position="90"/>
    </location>
</feature>
<dbReference type="InterPro" id="IPR051533">
    <property type="entry name" value="WaaL-like"/>
</dbReference>
<feature type="transmembrane region" description="Helical" evidence="5">
    <location>
        <begin position="402"/>
        <end position="429"/>
    </location>
</feature>
<keyword evidence="8" id="KW-1185">Reference proteome</keyword>
<sequence length="823" mass="88696">MRWRDVSVLVTLATAAALLVWTTYYPADSTAVEQGGSLGLTCSWMIWVFAGAIVSRIRPVLDVRQSSWWLDVCACGLASWVFLSAWVTAGVFSASSPDVGGDLRAATNEGWWWIAAAGFLVVMRRLMARPDRIVAVFGLMLGLATLLAVHALHQHYVSLPETMREYLRDPDGALEMIGLYAPAGSAARMIYENRLRDGGPTATFALANSLAGPLAMMATLCGGCLVCLLGWFQSDRWSSTTSMPQVAEDGGQRAGDDAVGVKHKKMVLVALLSGVLGLLIIALMATGSRSGVLSVVFIGTWYTMSAVWIRSRRPVRIVLTCMIGLGFAAVVAWWQSGADTWLGQFAQGARATLHLRLLYWRTALEMVVDRPWFGTGPGNFQLVYQKYRDVQGHEMIAEPHNFIIETLACGGWTAAVLLTAGLIAGYAAYRSSMRLVNERESGSVVPDRTRAESAHHAILLRRDCGGAIAVAMAIGACVGLLAVWYYGILSDSLPDFEAHQYAIPAALIVMGIWWQASPSGATGLTMRQCREIAAAATACGLVHLCFSGGWTIPGVSIVLLWLAGIATSVPWQGFIAGDNSQSPRVKEWQFWLPSFALGFVWLGLVVVLVHFSFSPVRATHAAMAEASRQLNTHRITQAESTLRTALQNDPLAQDAAVWLAEIENRKWLRRLAMSGTPLDGPSQVAEAALADAILRAGNNPTLLRAIGETMVQRYQVGGRTTDLIQANEIFSRAISRSPTQEALVAQRAEIVRELTAQGVPVDGDSAGQLVARAEQLAASGEMVTRKLELQPILPARVIGQAALAAPVRAPAAEVLRGQADGPQ</sequence>
<organism evidence="7 8">
    <name type="scientific">Allorhodopirellula heiligendammensis</name>
    <dbReference type="NCBI Taxonomy" id="2714739"/>
    <lineage>
        <taxon>Bacteria</taxon>
        <taxon>Pseudomonadati</taxon>
        <taxon>Planctomycetota</taxon>
        <taxon>Planctomycetia</taxon>
        <taxon>Pirellulales</taxon>
        <taxon>Pirellulaceae</taxon>
        <taxon>Allorhodopirellula</taxon>
    </lineage>
</organism>
<name>A0A5C6BWM5_9BACT</name>
<keyword evidence="7" id="KW-0436">Ligase</keyword>
<reference evidence="7 8" key="1">
    <citation type="journal article" date="2020" name="Antonie Van Leeuwenhoek">
        <title>Rhodopirellula heiligendammensis sp. nov., Rhodopirellula pilleata sp. nov., and Rhodopirellula solitaria sp. nov. isolated from natural or artificial marine surfaces in Northern Germany and California, USA, and emended description of the genus Rhodopirellula.</title>
        <authorList>
            <person name="Kallscheuer N."/>
            <person name="Wiegand S."/>
            <person name="Jogler M."/>
            <person name="Boedeker C."/>
            <person name="Peeters S.H."/>
            <person name="Rast P."/>
            <person name="Heuer A."/>
            <person name="Jetten M.S.M."/>
            <person name="Rohde M."/>
            <person name="Jogler C."/>
        </authorList>
    </citation>
    <scope>NUCLEOTIDE SEQUENCE [LARGE SCALE GENOMIC DNA]</scope>
    <source>
        <strain evidence="7 8">Poly21</strain>
    </source>
</reference>
<evidence type="ECO:0000313" key="7">
    <source>
        <dbReference type="EMBL" id="TWU15184.1"/>
    </source>
</evidence>
<protein>
    <submittedName>
        <fullName evidence="7">O-Antigen ligase</fullName>
    </submittedName>
</protein>
<comment type="caution">
    <text evidence="7">The sequence shown here is derived from an EMBL/GenBank/DDBJ whole genome shotgun (WGS) entry which is preliminary data.</text>
</comment>
<dbReference type="Proteomes" id="UP000319908">
    <property type="component" value="Unassembled WGS sequence"/>
</dbReference>
<feature type="transmembrane region" description="Helical" evidence="5">
    <location>
        <begin position="590"/>
        <end position="613"/>
    </location>
</feature>
<keyword evidence="4 5" id="KW-0472">Membrane</keyword>
<feature type="transmembrane region" description="Helical" evidence="5">
    <location>
        <begin position="134"/>
        <end position="153"/>
    </location>
</feature>
<dbReference type="GO" id="GO:0016020">
    <property type="term" value="C:membrane"/>
    <property type="evidence" value="ECO:0007669"/>
    <property type="project" value="UniProtKB-SubCell"/>
</dbReference>
<feature type="transmembrane region" description="Helical" evidence="5">
    <location>
        <begin position="266"/>
        <end position="285"/>
    </location>
</feature>
<feature type="transmembrane region" description="Helical" evidence="5">
    <location>
        <begin position="38"/>
        <end position="57"/>
    </location>
</feature>
<dbReference type="InterPro" id="IPR007016">
    <property type="entry name" value="O-antigen_ligase-rel_domated"/>
</dbReference>
<dbReference type="AlphaFoldDB" id="A0A5C6BWM5"/>
<dbReference type="PANTHER" id="PTHR37422">
    <property type="entry name" value="TEICHURONIC ACID BIOSYNTHESIS PROTEIN TUAE"/>
    <property type="match status" value="1"/>
</dbReference>
<feature type="transmembrane region" description="Helical" evidence="5">
    <location>
        <begin position="291"/>
        <end position="309"/>
    </location>
</feature>
<feature type="transmembrane region" description="Helical" evidence="5">
    <location>
        <begin position="210"/>
        <end position="232"/>
    </location>
</feature>
<gene>
    <name evidence="7" type="ORF">Poly21_23770</name>
</gene>
<feature type="transmembrane region" description="Helical" evidence="5">
    <location>
        <begin position="498"/>
        <end position="516"/>
    </location>
</feature>
<evidence type="ECO:0000256" key="5">
    <source>
        <dbReference type="SAM" id="Phobius"/>
    </source>
</evidence>
<evidence type="ECO:0000256" key="4">
    <source>
        <dbReference type="ARBA" id="ARBA00023136"/>
    </source>
</evidence>
<evidence type="ECO:0000256" key="3">
    <source>
        <dbReference type="ARBA" id="ARBA00022989"/>
    </source>
</evidence>
<proteinExistence type="predicted"/>
<feature type="transmembrane region" description="Helical" evidence="5">
    <location>
        <begin position="110"/>
        <end position="127"/>
    </location>
</feature>
<feature type="domain" description="O-antigen ligase-related" evidence="6">
    <location>
        <begin position="276"/>
        <end position="418"/>
    </location>
</feature>
<dbReference type="GO" id="GO:0016874">
    <property type="term" value="F:ligase activity"/>
    <property type="evidence" value="ECO:0007669"/>
    <property type="project" value="UniProtKB-KW"/>
</dbReference>
<feature type="transmembrane region" description="Helical" evidence="5">
    <location>
        <begin position="464"/>
        <end position="486"/>
    </location>
</feature>
<dbReference type="PANTHER" id="PTHR37422:SF13">
    <property type="entry name" value="LIPOPOLYSACCHARIDE BIOSYNTHESIS PROTEIN PA4999-RELATED"/>
    <property type="match status" value="1"/>
</dbReference>
<evidence type="ECO:0000256" key="1">
    <source>
        <dbReference type="ARBA" id="ARBA00004141"/>
    </source>
</evidence>
<evidence type="ECO:0000256" key="2">
    <source>
        <dbReference type="ARBA" id="ARBA00022692"/>
    </source>
</evidence>
<evidence type="ECO:0000313" key="8">
    <source>
        <dbReference type="Proteomes" id="UP000319908"/>
    </source>
</evidence>
<comment type="subcellular location">
    <subcellularLocation>
        <location evidence="1">Membrane</location>
        <topology evidence="1">Multi-pass membrane protein</topology>
    </subcellularLocation>
</comment>
<accession>A0A5C6BWM5</accession>
<dbReference type="Pfam" id="PF04932">
    <property type="entry name" value="Wzy_C"/>
    <property type="match status" value="1"/>
</dbReference>
<feature type="transmembrane region" description="Helical" evidence="5">
    <location>
        <begin position="316"/>
        <end position="334"/>
    </location>
</feature>
<keyword evidence="3 5" id="KW-1133">Transmembrane helix</keyword>